<evidence type="ECO:0000313" key="4">
    <source>
        <dbReference type="Proteomes" id="UP001168990"/>
    </source>
</evidence>
<evidence type="ECO:0000259" key="2">
    <source>
        <dbReference type="PROSITE" id="PS50003"/>
    </source>
</evidence>
<protein>
    <recommendedName>
        <fullName evidence="2">PH domain-containing protein</fullName>
    </recommendedName>
</protein>
<dbReference type="InterPro" id="IPR001849">
    <property type="entry name" value="PH_domain"/>
</dbReference>
<comment type="caution">
    <text evidence="3">The sequence shown here is derived from an EMBL/GenBank/DDBJ whole genome shotgun (WGS) entry which is preliminary data.</text>
</comment>
<dbReference type="Proteomes" id="UP001168990">
    <property type="component" value="Unassembled WGS sequence"/>
</dbReference>
<dbReference type="EMBL" id="JAQQBS010000001">
    <property type="protein sequence ID" value="KAK0177031.1"/>
    <property type="molecule type" value="Genomic_DNA"/>
</dbReference>
<dbReference type="SUPFAM" id="SSF50729">
    <property type="entry name" value="PH domain-like"/>
    <property type="match status" value="1"/>
</dbReference>
<dbReference type="PROSITE" id="PS50003">
    <property type="entry name" value="PH_DOMAIN"/>
    <property type="match status" value="1"/>
</dbReference>
<dbReference type="Gene3D" id="2.30.29.30">
    <property type="entry name" value="Pleckstrin-homology domain (PH domain)/Phosphotyrosine-binding domain (PTB)"/>
    <property type="match status" value="1"/>
</dbReference>
<gene>
    <name evidence="3" type="ORF">PV328_001121</name>
</gene>
<dbReference type="InterPro" id="IPR011993">
    <property type="entry name" value="PH-like_dom_sf"/>
</dbReference>
<keyword evidence="4" id="KW-1185">Reference proteome</keyword>
<dbReference type="SMART" id="SM00233">
    <property type="entry name" value="PH"/>
    <property type="match status" value="1"/>
</dbReference>
<name>A0AA39FWW5_9HYME</name>
<proteinExistence type="predicted"/>
<evidence type="ECO:0000256" key="1">
    <source>
        <dbReference type="SAM" id="MobiDB-lite"/>
    </source>
</evidence>
<reference evidence="3" key="2">
    <citation type="submission" date="2023-03" db="EMBL/GenBank/DDBJ databases">
        <authorList>
            <person name="Inwood S.N."/>
            <person name="Skelly J.G."/>
            <person name="Guhlin J."/>
            <person name="Harrop T.W.R."/>
            <person name="Goldson S.G."/>
            <person name="Dearden P.K."/>
        </authorList>
    </citation>
    <scope>NUCLEOTIDE SEQUENCE</scope>
    <source>
        <strain evidence="3">Irish</strain>
        <tissue evidence="3">Whole body</tissue>
    </source>
</reference>
<organism evidence="3 4">
    <name type="scientific">Microctonus aethiopoides</name>
    <dbReference type="NCBI Taxonomy" id="144406"/>
    <lineage>
        <taxon>Eukaryota</taxon>
        <taxon>Metazoa</taxon>
        <taxon>Ecdysozoa</taxon>
        <taxon>Arthropoda</taxon>
        <taxon>Hexapoda</taxon>
        <taxon>Insecta</taxon>
        <taxon>Pterygota</taxon>
        <taxon>Neoptera</taxon>
        <taxon>Endopterygota</taxon>
        <taxon>Hymenoptera</taxon>
        <taxon>Apocrita</taxon>
        <taxon>Ichneumonoidea</taxon>
        <taxon>Braconidae</taxon>
        <taxon>Euphorinae</taxon>
        <taxon>Microctonus</taxon>
    </lineage>
</organism>
<accession>A0AA39FWW5</accession>
<reference evidence="3" key="1">
    <citation type="journal article" date="2023" name="bioRxiv">
        <title>Scaffold-level genome assemblies of two parasitoid biocontrol wasps reveal the parthenogenesis mechanism and an associated novel virus.</title>
        <authorList>
            <person name="Inwood S."/>
            <person name="Skelly J."/>
            <person name="Guhlin J."/>
            <person name="Harrop T."/>
            <person name="Goldson S."/>
            <person name="Dearden P."/>
        </authorList>
    </citation>
    <scope>NUCLEOTIDE SEQUENCE</scope>
    <source>
        <strain evidence="3">Irish</strain>
        <tissue evidence="3">Whole body</tissue>
    </source>
</reference>
<sequence length="746" mass="85448">MSVDADLVAVLRDLVQFLETLSDVNLPNGLQNVRENLLQRSKTSLVTMDQQFTTSEHYLDMNAGKGKGLSLIETLEVNDTKNDNQITEYMYADNANHIKLSSCQDYYESFLANVELNSEEISNNQECNDYEEELISIYRTFSSEQTINKASKSGPLHLKEERRFLGLQFFSGFDQFRPCFIGLVGTHLLLYATKHDKRPRNIISIRGYSARASPNAIPRDLERSKSAFEIFSPGNRTFQFTARSPKEMVQWIAVICRAGNASAIALKKFAETNTELINDTIRSVNSRCSNEQYQDVGCMNSEKSLESVKMIDFNTRNHNEYDARLREDDKLTNLTSTNRSIISPPLPARIPRRLPSLPHEHQSPNFDPIDDGYDEDDIYHKIEDLKKPASTYQNITNADHNCKIDTDCSNLKREEKKVKNKTKNNEQISSSSIEIYDDAQPVEISKSTQNENDRTSIIYDDIQTIVNVARKEIVEETRKKSFLDRVRNKKESPQKEETKKRWKQNKLNLNRDIVQPQYGTSQEMLTYDDVMDLGIEMNRNNDNNTENYTALPVPCAIYGKTSPIIDLLRQDINEDFYDDISAFQNIGDGKFMDKTSQVNTIELSHPMNNEKSSNSVINFLKMVTTNNQDENEHYQVPRSQDPIDIGGQVEVVAPMDKMQSSTTTVIKVWNRFASGRKLKRDLSPIDKNKQFNSDDVVNTASFNSNQESDNIKINKFQKLINKMESSLNKSRPIPPISKKSHDDNIN</sequence>
<feature type="region of interest" description="Disordered" evidence="1">
    <location>
        <begin position="725"/>
        <end position="746"/>
    </location>
</feature>
<dbReference type="AlphaFoldDB" id="A0AA39FWW5"/>
<dbReference type="Pfam" id="PF00169">
    <property type="entry name" value="PH"/>
    <property type="match status" value="1"/>
</dbReference>
<evidence type="ECO:0000313" key="3">
    <source>
        <dbReference type="EMBL" id="KAK0177031.1"/>
    </source>
</evidence>
<feature type="domain" description="PH" evidence="2">
    <location>
        <begin position="149"/>
        <end position="260"/>
    </location>
</feature>